<dbReference type="InterPro" id="IPR003613">
    <property type="entry name" value="Ubox_domain"/>
</dbReference>
<name>A0A7J6EL49_CANSA</name>
<dbReference type="InterPro" id="IPR011989">
    <property type="entry name" value="ARM-like"/>
</dbReference>
<dbReference type="GO" id="GO:0016567">
    <property type="term" value="P:protein ubiquitination"/>
    <property type="evidence" value="ECO:0007669"/>
    <property type="project" value="UniProtKB-UniPathway"/>
</dbReference>
<dbReference type="Pfam" id="PF23568">
    <property type="entry name" value="ARM_LIN"/>
    <property type="match status" value="1"/>
</dbReference>
<dbReference type="SUPFAM" id="SSF48371">
    <property type="entry name" value="ARM repeat"/>
    <property type="match status" value="1"/>
</dbReference>
<evidence type="ECO:0000313" key="8">
    <source>
        <dbReference type="Proteomes" id="UP000525078"/>
    </source>
</evidence>
<dbReference type="InterPro" id="IPR045210">
    <property type="entry name" value="RING-Ubox_PUB"/>
</dbReference>
<evidence type="ECO:0000259" key="6">
    <source>
        <dbReference type="PROSITE" id="PS51698"/>
    </source>
</evidence>
<dbReference type="InterPro" id="IPR055566">
    <property type="entry name" value="ARM_LIN"/>
</dbReference>
<dbReference type="GO" id="GO:0061630">
    <property type="term" value="F:ubiquitin protein ligase activity"/>
    <property type="evidence" value="ECO:0007669"/>
    <property type="project" value="UniProtKB-EC"/>
</dbReference>
<reference evidence="7 8" key="1">
    <citation type="journal article" date="2020" name="bioRxiv">
        <title>Sequence and annotation of 42 cannabis genomes reveals extensive copy number variation in cannabinoid synthesis and pathogen resistance genes.</title>
        <authorList>
            <person name="Mckernan K.J."/>
            <person name="Helbert Y."/>
            <person name="Kane L.T."/>
            <person name="Ebling H."/>
            <person name="Zhang L."/>
            <person name="Liu B."/>
            <person name="Eaton Z."/>
            <person name="Mclaughlin S."/>
            <person name="Kingan S."/>
            <person name="Baybayan P."/>
            <person name="Concepcion G."/>
            <person name="Jordan M."/>
            <person name="Riva A."/>
            <person name="Barbazuk W."/>
            <person name="Harkins T."/>
        </authorList>
    </citation>
    <scope>NUCLEOTIDE SEQUENCE [LARGE SCALE GENOMIC DNA]</scope>
    <source>
        <strain evidence="8">cv. Jamaican Lion 4</strain>
        <tissue evidence="7">Leaf</tissue>
    </source>
</reference>
<proteinExistence type="predicted"/>
<dbReference type="Gene3D" id="1.25.10.10">
    <property type="entry name" value="Leucine-rich Repeat Variant"/>
    <property type="match status" value="1"/>
</dbReference>
<gene>
    <name evidence="7" type="ORF">F8388_005287</name>
</gene>
<dbReference type="PANTHER" id="PTHR35549:SF1">
    <property type="entry name" value="OS04G0584500 PROTEIN"/>
    <property type="match status" value="1"/>
</dbReference>
<dbReference type="PANTHER" id="PTHR35549">
    <property type="entry name" value="OS04G0584500 PROTEIN"/>
    <property type="match status" value="1"/>
</dbReference>
<dbReference type="Gene3D" id="3.30.40.10">
    <property type="entry name" value="Zinc/RING finger domain, C3HC4 (zinc finger)"/>
    <property type="match status" value="1"/>
</dbReference>
<dbReference type="Proteomes" id="UP000525078">
    <property type="component" value="Unassembled WGS sequence"/>
</dbReference>
<dbReference type="InterPro" id="IPR016024">
    <property type="entry name" value="ARM-type_fold"/>
</dbReference>
<keyword evidence="4" id="KW-0808">Transferase</keyword>
<dbReference type="SUPFAM" id="SSF57850">
    <property type="entry name" value="RING/U-box"/>
    <property type="match status" value="1"/>
</dbReference>
<comment type="catalytic activity">
    <reaction evidence="1">
        <text>S-ubiquitinyl-[E2 ubiquitin-conjugating enzyme]-L-cysteine + [acceptor protein]-L-lysine = [E2 ubiquitin-conjugating enzyme]-L-cysteine + N(6)-ubiquitinyl-[acceptor protein]-L-lysine.</text>
        <dbReference type="EC" id="2.3.2.27"/>
    </reaction>
</comment>
<organism evidence="7 8">
    <name type="scientific">Cannabis sativa</name>
    <name type="common">Hemp</name>
    <name type="synonym">Marijuana</name>
    <dbReference type="NCBI Taxonomy" id="3483"/>
    <lineage>
        <taxon>Eukaryota</taxon>
        <taxon>Viridiplantae</taxon>
        <taxon>Streptophyta</taxon>
        <taxon>Embryophyta</taxon>
        <taxon>Tracheophyta</taxon>
        <taxon>Spermatophyta</taxon>
        <taxon>Magnoliopsida</taxon>
        <taxon>eudicotyledons</taxon>
        <taxon>Gunneridae</taxon>
        <taxon>Pentapetalae</taxon>
        <taxon>rosids</taxon>
        <taxon>fabids</taxon>
        <taxon>Rosales</taxon>
        <taxon>Cannabaceae</taxon>
        <taxon>Cannabis</taxon>
    </lineage>
</organism>
<dbReference type="EC" id="2.3.2.27" evidence="3"/>
<comment type="pathway">
    <text evidence="2">Protein modification; protein ubiquitination.</text>
</comment>
<feature type="domain" description="U-box" evidence="6">
    <location>
        <begin position="441"/>
        <end position="516"/>
    </location>
</feature>
<dbReference type="EMBL" id="JAATIP010000218">
    <property type="protein sequence ID" value="KAF4359178.1"/>
    <property type="molecule type" value="Genomic_DNA"/>
</dbReference>
<dbReference type="SMART" id="SM00504">
    <property type="entry name" value="Ubox"/>
    <property type="match status" value="1"/>
</dbReference>
<evidence type="ECO:0000313" key="7">
    <source>
        <dbReference type="EMBL" id="KAF4359178.1"/>
    </source>
</evidence>
<protein>
    <recommendedName>
        <fullName evidence="3">RING-type E3 ubiquitin transferase</fullName>
        <ecNumber evidence="3">2.3.2.27</ecNumber>
    </recommendedName>
</protein>
<dbReference type="PROSITE" id="PS51698">
    <property type="entry name" value="U_BOX"/>
    <property type="match status" value="1"/>
</dbReference>
<dbReference type="Pfam" id="PF04564">
    <property type="entry name" value="U-box"/>
    <property type="match status" value="1"/>
</dbReference>
<dbReference type="CDD" id="cd16664">
    <property type="entry name" value="RING-Ubox_PUB"/>
    <property type="match status" value="1"/>
</dbReference>
<dbReference type="InterPro" id="IPR013083">
    <property type="entry name" value="Znf_RING/FYVE/PHD"/>
</dbReference>
<dbReference type="UniPathway" id="UPA00143"/>
<evidence type="ECO:0000256" key="3">
    <source>
        <dbReference type="ARBA" id="ARBA00012483"/>
    </source>
</evidence>
<evidence type="ECO:0000256" key="2">
    <source>
        <dbReference type="ARBA" id="ARBA00004906"/>
    </source>
</evidence>
<dbReference type="AlphaFoldDB" id="A0A7J6EL49"/>
<comment type="caution">
    <text evidence="7">The sequence shown here is derived from an EMBL/GenBank/DDBJ whole genome shotgun (WGS) entry which is preliminary data.</text>
</comment>
<evidence type="ECO:0000256" key="4">
    <source>
        <dbReference type="ARBA" id="ARBA00022679"/>
    </source>
</evidence>
<sequence length="921" mass="104381">MAASLEDLLVEDGFKGRKSFSRSRTSFRSEKSPSMPTYHVQQQVKKDFVRTTQRSRSDVARYSYNKRVESPRIDGVRARDNLVGRFGARESITSHSNNEIVEVQDEDEDEENDIFSDEVKGKKVFEKVQSKKLSYEKVALDEVAIQAMVSILSGYIKRFLKEKEFRVMIRGSCLSILDFLERKRGETESRVISTLEEAIDTIEKSVEESSMSTKDMKKVVMQLSVLVGMNTNDNIKKVLSSCAHLYLSVIYKFQKKDRVAAKHVLQVFCDSPSHARTELLPELWDYLFSPHLSHLKIWYNQEANSLLDTQEKPRKLKLLDKMYNELVDSGTYQFAIYYKDWLTEGVETTPVPSILAPVLVSESRKGNSSEMSSSPNSNPFSPQPMVSKTLYNAMFRRASKAVSEDLEIENSDDSPVVKHTLTEVKFYGDVVEEKSSSSLPSIPEDFICPLTRRIFENPTSLETGHTFEQKAIKAWFDQGNKTCPTTGKVLECNEVPSTNLILKRVIESWKTQHCRHLFALASQVIENSGTKQEIETTLLILEQLFTNFGEEERTNNAKRLISIGGLQFLMHQLEYGSLETKTCLIKLLSCCIEVESRCRNQIARDISKKCLLELLHCKDIKARESAVLLIIELICLKRKKDVIEFLSGLENENGGLEDTMHIILLYLHISPPFQRPLVAVVLLYLDLLVEPSSKYSIYREEAVDALTNALDHSLADEKIRENCCRALLMLGGQFSSSGKLMTETWILNQAGYFKGNQPENDEDNSLVDDTYCVEDEEEKNEEWLGKMCTSLVGNGRRSFLEGISKCVVRSKDMEELVLVRVCLITVTWLSFSLSSSISNSELQISAFSLLISILKQTLENGLKIEHKILASSSLLSFTKIPECRVLLMSMAENITGPLPSLAEETWTAKMLYAIISGNGPI</sequence>
<evidence type="ECO:0000256" key="5">
    <source>
        <dbReference type="SAM" id="MobiDB-lite"/>
    </source>
</evidence>
<evidence type="ECO:0000256" key="1">
    <source>
        <dbReference type="ARBA" id="ARBA00000900"/>
    </source>
</evidence>
<feature type="region of interest" description="Disordered" evidence="5">
    <location>
        <begin position="17"/>
        <end position="38"/>
    </location>
</feature>
<accession>A0A7J6EL49</accession>
<dbReference type="Pfam" id="PF23628">
    <property type="entry name" value="ARM_LIN_C"/>
    <property type="match status" value="1"/>
</dbReference>
<dbReference type="InterPro" id="IPR056512">
    <property type="entry name" value="LIN_N"/>
</dbReference>